<evidence type="ECO:0000256" key="10">
    <source>
        <dbReference type="ARBA" id="ARBA00023306"/>
    </source>
</evidence>
<comment type="subunit">
    <text evidence="12">Component of the MCM2-7 complex.</text>
</comment>
<dbReference type="InterPro" id="IPR018525">
    <property type="entry name" value="MCM_CS"/>
</dbReference>
<dbReference type="Pfam" id="PF17207">
    <property type="entry name" value="MCM_OB"/>
    <property type="match status" value="1"/>
</dbReference>
<evidence type="ECO:0000256" key="9">
    <source>
        <dbReference type="ARBA" id="ARBA00023242"/>
    </source>
</evidence>
<dbReference type="GO" id="GO:0043596">
    <property type="term" value="C:nuclear replication fork"/>
    <property type="evidence" value="ECO:0007669"/>
    <property type="project" value="UniProtKB-ARBA"/>
</dbReference>
<dbReference type="InterPro" id="IPR001208">
    <property type="entry name" value="MCM_dom"/>
</dbReference>
<dbReference type="GO" id="GO:0005656">
    <property type="term" value="C:nuclear pre-replicative complex"/>
    <property type="evidence" value="ECO:0007669"/>
    <property type="project" value="UniProtKB-ARBA"/>
</dbReference>
<dbReference type="HOGENOM" id="CLU_000995_7_2_1"/>
<dbReference type="InterPro" id="IPR033762">
    <property type="entry name" value="MCM_OB"/>
</dbReference>
<dbReference type="Pfam" id="PF14551">
    <property type="entry name" value="MCM_N"/>
    <property type="match status" value="1"/>
</dbReference>
<organism evidence="14 15">
    <name type="scientific">Phanerochaete carnosa (strain HHB-10118-sp)</name>
    <name type="common">White-rot fungus</name>
    <name type="synonym">Peniophora carnosa</name>
    <dbReference type="NCBI Taxonomy" id="650164"/>
    <lineage>
        <taxon>Eukaryota</taxon>
        <taxon>Fungi</taxon>
        <taxon>Dikarya</taxon>
        <taxon>Basidiomycota</taxon>
        <taxon>Agaricomycotina</taxon>
        <taxon>Agaricomycetes</taxon>
        <taxon>Polyporales</taxon>
        <taxon>Phanerochaetaceae</taxon>
        <taxon>Phanerochaete</taxon>
    </lineage>
</organism>
<dbReference type="GO" id="GO:0003697">
    <property type="term" value="F:single-stranded DNA binding"/>
    <property type="evidence" value="ECO:0007669"/>
    <property type="project" value="TreeGrafter"/>
</dbReference>
<dbReference type="GO" id="GO:0031261">
    <property type="term" value="C:DNA replication preinitiation complex"/>
    <property type="evidence" value="ECO:0007669"/>
    <property type="project" value="UniProtKB-ARBA"/>
</dbReference>
<dbReference type="KEGG" id="pco:PHACADRAFT_133641"/>
<dbReference type="PROSITE" id="PS00847">
    <property type="entry name" value="MCM_1"/>
    <property type="match status" value="1"/>
</dbReference>
<dbReference type="FunCoup" id="K5WNR5">
    <property type="interactions" value="570"/>
</dbReference>
<evidence type="ECO:0000256" key="5">
    <source>
        <dbReference type="ARBA" id="ARBA00022801"/>
    </source>
</evidence>
<evidence type="ECO:0000256" key="1">
    <source>
        <dbReference type="ARBA" id="ARBA00004123"/>
    </source>
</evidence>
<keyword evidence="10 12" id="KW-0131">Cell cycle</keyword>
<dbReference type="Gene3D" id="2.20.28.10">
    <property type="match status" value="1"/>
</dbReference>
<evidence type="ECO:0000256" key="3">
    <source>
        <dbReference type="ARBA" id="ARBA00022705"/>
    </source>
</evidence>
<evidence type="ECO:0000313" key="15">
    <source>
        <dbReference type="Proteomes" id="UP000008370"/>
    </source>
</evidence>
<dbReference type="EC" id="3.6.4.12" evidence="12"/>
<comment type="similarity">
    <text evidence="2 11">Belongs to the MCM family.</text>
</comment>
<evidence type="ECO:0000256" key="6">
    <source>
        <dbReference type="ARBA" id="ARBA00022806"/>
    </source>
</evidence>
<dbReference type="STRING" id="650164.K5WNR5"/>
<dbReference type="Gene3D" id="3.30.1640.10">
    <property type="entry name" value="mini-chromosome maintenance (MCM) complex, chain A, domain 1"/>
    <property type="match status" value="1"/>
</dbReference>
<dbReference type="Proteomes" id="UP000008370">
    <property type="component" value="Unassembled WGS sequence"/>
</dbReference>
<dbReference type="Pfam" id="PF00493">
    <property type="entry name" value="MCM"/>
    <property type="match status" value="1"/>
</dbReference>
<dbReference type="GO" id="GO:0017116">
    <property type="term" value="F:single-stranded DNA helicase activity"/>
    <property type="evidence" value="ECO:0007669"/>
    <property type="project" value="TreeGrafter"/>
</dbReference>
<evidence type="ECO:0000256" key="11">
    <source>
        <dbReference type="RuleBase" id="RU004070"/>
    </source>
</evidence>
<dbReference type="CDD" id="cd17756">
    <property type="entry name" value="MCM5"/>
    <property type="match status" value="1"/>
</dbReference>
<dbReference type="EMBL" id="JH930468">
    <property type="protein sequence ID" value="EKM60824.1"/>
    <property type="molecule type" value="Genomic_DNA"/>
</dbReference>
<dbReference type="FunFam" id="3.40.50.300:FF:000241">
    <property type="entry name" value="DNA helicase"/>
    <property type="match status" value="1"/>
</dbReference>
<dbReference type="InterPro" id="IPR008048">
    <property type="entry name" value="MCM5"/>
</dbReference>
<dbReference type="PANTHER" id="PTHR11630:SF42">
    <property type="entry name" value="DNA REPLICATION LICENSING FACTOR MCM5"/>
    <property type="match status" value="1"/>
</dbReference>
<dbReference type="InterPro" id="IPR027417">
    <property type="entry name" value="P-loop_NTPase"/>
</dbReference>
<reference evidence="14 15" key="1">
    <citation type="journal article" date="2012" name="BMC Genomics">
        <title>Comparative genomics of the white-rot fungi, Phanerochaete carnosa and P. chrysosporium, to elucidate the genetic basis of the distinct wood types they colonize.</title>
        <authorList>
            <person name="Suzuki H."/>
            <person name="MacDonald J."/>
            <person name="Syed K."/>
            <person name="Salamov A."/>
            <person name="Hori C."/>
            <person name="Aerts A."/>
            <person name="Henrissat B."/>
            <person name="Wiebenga A."/>
            <person name="vanKuyk P.A."/>
            <person name="Barry K."/>
            <person name="Lindquist E."/>
            <person name="LaButti K."/>
            <person name="Lapidus A."/>
            <person name="Lucas S."/>
            <person name="Coutinho P."/>
            <person name="Gong Y."/>
            <person name="Samejima M."/>
            <person name="Mahadevan R."/>
            <person name="Abou-Zaid M."/>
            <person name="de Vries R.P."/>
            <person name="Igarashi K."/>
            <person name="Yadav J.S."/>
            <person name="Grigoriev I.V."/>
            <person name="Master E.R."/>
        </authorList>
    </citation>
    <scope>NUCLEOTIDE SEQUENCE [LARGE SCALE GENOMIC DNA]</scope>
    <source>
        <strain evidence="14 15">HHB-10118-sp</strain>
    </source>
</reference>
<dbReference type="SUPFAM" id="SSF50249">
    <property type="entry name" value="Nucleic acid-binding proteins"/>
    <property type="match status" value="1"/>
</dbReference>
<dbReference type="AlphaFoldDB" id="K5WNR5"/>
<keyword evidence="3 12" id="KW-0235">DNA replication</keyword>
<evidence type="ECO:0000256" key="12">
    <source>
        <dbReference type="RuleBase" id="RU368063"/>
    </source>
</evidence>
<name>K5WNR5_PHACS</name>
<dbReference type="RefSeq" id="XP_007390270.1">
    <property type="nucleotide sequence ID" value="XM_007390208.1"/>
</dbReference>
<dbReference type="InterPro" id="IPR027925">
    <property type="entry name" value="MCM_N"/>
</dbReference>
<dbReference type="SMART" id="SM00350">
    <property type="entry name" value="MCM"/>
    <property type="match status" value="1"/>
</dbReference>
<dbReference type="GO" id="GO:0043138">
    <property type="term" value="F:3'-5' DNA helicase activity"/>
    <property type="evidence" value="ECO:0007669"/>
    <property type="project" value="TreeGrafter"/>
</dbReference>
<dbReference type="GO" id="GO:0006270">
    <property type="term" value="P:DNA replication initiation"/>
    <property type="evidence" value="ECO:0007669"/>
    <property type="project" value="UniProtKB-UniRule"/>
</dbReference>
<proteinExistence type="inferred from homology"/>
<dbReference type="PRINTS" id="PR01657">
    <property type="entry name" value="MCMFAMILY"/>
</dbReference>
<dbReference type="OrthoDB" id="10036721at2759"/>
<protein>
    <recommendedName>
        <fullName evidence="12">DNA replication licensing factor MCM5</fullName>
        <ecNumber evidence="12">3.6.4.12</ecNumber>
    </recommendedName>
</protein>
<keyword evidence="8 11" id="KW-0238">DNA-binding</keyword>
<dbReference type="InterPro" id="IPR012340">
    <property type="entry name" value="NA-bd_OB-fold"/>
</dbReference>
<dbReference type="Pfam" id="PF17855">
    <property type="entry name" value="MCM_lid"/>
    <property type="match status" value="1"/>
</dbReference>
<dbReference type="Pfam" id="PF21933">
    <property type="entry name" value="MCM5_C"/>
    <property type="match status" value="1"/>
</dbReference>
<dbReference type="GO" id="GO:0042555">
    <property type="term" value="C:MCM complex"/>
    <property type="evidence" value="ECO:0007669"/>
    <property type="project" value="UniProtKB-UniRule"/>
</dbReference>
<feature type="domain" description="MCM C-terminal AAA(+) ATPase" evidence="13">
    <location>
        <begin position="340"/>
        <end position="546"/>
    </location>
</feature>
<keyword evidence="4 11" id="KW-0547">Nucleotide-binding</keyword>
<evidence type="ECO:0000259" key="13">
    <source>
        <dbReference type="PROSITE" id="PS50051"/>
    </source>
</evidence>
<dbReference type="GO" id="GO:0006279">
    <property type="term" value="P:premeiotic DNA replication"/>
    <property type="evidence" value="ECO:0007669"/>
    <property type="project" value="UniProtKB-ARBA"/>
</dbReference>
<evidence type="ECO:0000256" key="4">
    <source>
        <dbReference type="ARBA" id="ARBA00022741"/>
    </source>
</evidence>
<evidence type="ECO:0000256" key="2">
    <source>
        <dbReference type="ARBA" id="ARBA00008010"/>
    </source>
</evidence>
<dbReference type="PRINTS" id="PR01661">
    <property type="entry name" value="MCMPROTEIN5"/>
</dbReference>
<dbReference type="SUPFAM" id="SSF52540">
    <property type="entry name" value="P-loop containing nucleoside triphosphate hydrolases"/>
    <property type="match status" value="1"/>
</dbReference>
<dbReference type="Gene3D" id="2.40.50.140">
    <property type="entry name" value="Nucleic acid-binding proteins"/>
    <property type="match status" value="1"/>
</dbReference>
<evidence type="ECO:0000313" key="14">
    <source>
        <dbReference type="EMBL" id="EKM60824.1"/>
    </source>
</evidence>
<dbReference type="InterPro" id="IPR054125">
    <property type="entry name" value="MCM5_C"/>
</dbReference>
<dbReference type="GO" id="GO:0016887">
    <property type="term" value="F:ATP hydrolysis activity"/>
    <property type="evidence" value="ECO:0007669"/>
    <property type="project" value="RHEA"/>
</dbReference>
<evidence type="ECO:0000256" key="8">
    <source>
        <dbReference type="ARBA" id="ARBA00023125"/>
    </source>
</evidence>
<keyword evidence="5 12" id="KW-0378">Hydrolase</keyword>
<dbReference type="Gene3D" id="3.40.50.300">
    <property type="entry name" value="P-loop containing nucleotide triphosphate hydrolases"/>
    <property type="match status" value="1"/>
</dbReference>
<dbReference type="GO" id="GO:0003688">
    <property type="term" value="F:DNA replication origin binding"/>
    <property type="evidence" value="ECO:0007669"/>
    <property type="project" value="UniProtKB-UniRule"/>
</dbReference>
<dbReference type="GeneID" id="18908275"/>
<dbReference type="GO" id="GO:0005524">
    <property type="term" value="F:ATP binding"/>
    <property type="evidence" value="ECO:0007669"/>
    <property type="project" value="UniProtKB-UniRule"/>
</dbReference>
<keyword evidence="7 11" id="KW-0067">ATP-binding</keyword>
<dbReference type="InterPro" id="IPR031327">
    <property type="entry name" value="MCM"/>
</dbReference>
<keyword evidence="15" id="KW-1185">Reference proteome</keyword>
<dbReference type="InParanoid" id="K5WNR5"/>
<dbReference type="InterPro" id="IPR041562">
    <property type="entry name" value="MCM_lid"/>
</dbReference>
<accession>K5WNR5</accession>
<keyword evidence="9 12" id="KW-0539">Nucleus</keyword>
<comment type="catalytic activity">
    <reaction evidence="12">
        <text>ATP + H2O = ADP + phosphate + H(+)</text>
        <dbReference type="Rhea" id="RHEA:13065"/>
        <dbReference type="ChEBI" id="CHEBI:15377"/>
        <dbReference type="ChEBI" id="CHEBI:15378"/>
        <dbReference type="ChEBI" id="CHEBI:30616"/>
        <dbReference type="ChEBI" id="CHEBI:43474"/>
        <dbReference type="ChEBI" id="CHEBI:456216"/>
        <dbReference type="EC" id="3.6.4.12"/>
    </reaction>
</comment>
<sequence>MSGFDADRIYSIAVHDAPDPVAPEKPSETERLFLEFLLQYRVGSEFIYRDNLRANLLLKQHQLEVDLRHVGLFNDELAHAIQERPAEILPLFETAATKAARMILFPLAGGSDNAAEAATQSIPNIQILIKSGMNLQQFRDLSANTMNKLVRIPGIVIAASVLSSRATKLHLQCRACRSTRIINPPGGLGGLGGGSDRGLPRICDAPEQEGQRKDCPMDPYLIIHSKSAFTDHQTLKLQEAPDMVPVGELPRHMILSADRYLTGQVVPGSRVIATGIYSTFQSSKNVSASAAALRTPYLRLVHLEVSTPSAGGTGALNPFGVQFTPEEEEEFGEMARSEGFYERFAKSVAPSIFGSLDIKKAITCLLFGGSKKVLPDGMRLRGDINVLLLGDPGTAKSQLLKFVEKVAPIAVYTSGKGSSAAGLTASVQRDSVSREFYLEGGAMVLADTGVVCIDEFDKMRDEDRVAIHEAMEQQTISIAKAGITTVLNSRTSVLAAANPVWGRYDEGRSPGENIDFQTTILSRFDMIFIVKDEHNEQRDRMIAKHVMNIHMNRPNQSADENGDAVGEIDIDKMKRYISYCKAKCAPRLSAEAQEMLSSHFVSLRKQVQQVERDNDERSSIPITIRQLEAIIRISESLAKLTLSPVVQNHHVEEAIRLFKFSTMNAVAAGSADGLSRGELNEEMQTLEKEIIDRLPMGWSTSYQALVKEFTTNKGFSLHALERTLYVMEKRELLRFSGHKKVVHRIGV</sequence>
<evidence type="ECO:0000256" key="7">
    <source>
        <dbReference type="ARBA" id="ARBA00022840"/>
    </source>
</evidence>
<comment type="function">
    <text evidence="12">Acts as component of the MCM2-7 complex (MCM complex) which is the replicative helicase essential for 'once per cell cycle' DNA replication initiation and elongation in eukaryotic cells. The active ATPase sites in the MCM2-7 ring are formed through the interaction surfaces of two neighboring subunits such that a critical structure of a conserved arginine finger motif is provided in trans relative to the ATP-binding site of the Walker A box of the adjacent subunit. The six ATPase active sites, however, are likely to contribute differentially to the complex helicase activity.</text>
</comment>
<keyword evidence="6 12" id="KW-0347">Helicase</keyword>
<dbReference type="PANTHER" id="PTHR11630">
    <property type="entry name" value="DNA REPLICATION LICENSING FACTOR MCM FAMILY MEMBER"/>
    <property type="match status" value="1"/>
</dbReference>
<gene>
    <name evidence="14" type="ORF">PHACADRAFT_133641</name>
</gene>
<comment type="subcellular location">
    <subcellularLocation>
        <location evidence="1 12">Nucleus</location>
    </subcellularLocation>
</comment>
<dbReference type="GO" id="GO:0000727">
    <property type="term" value="P:double-strand break repair via break-induced replication"/>
    <property type="evidence" value="ECO:0007669"/>
    <property type="project" value="TreeGrafter"/>
</dbReference>
<dbReference type="PROSITE" id="PS50051">
    <property type="entry name" value="MCM_2"/>
    <property type="match status" value="1"/>
</dbReference>